<dbReference type="PROSITE" id="PS51186">
    <property type="entry name" value="GNAT"/>
    <property type="match status" value="1"/>
</dbReference>
<sequence>MPLHDADWSADLVSRAGYHFHVRPAAPADEAVLAEFFTHVDKEDLRFRFLSAIQKVGHDQLKALVSVDHTRTENFLAIESGTGLVIATAMLASDETLTNAEVAVAIRSDFKRGGISWTLVEHVVRFARSKGIKTLESVESRDNHQAIKLEREMGWSASPCPGDSTLIVLRMALEPQAA</sequence>
<dbReference type="AlphaFoldDB" id="A0A097EJX5"/>
<dbReference type="InterPro" id="IPR016181">
    <property type="entry name" value="Acyl_CoA_acyltransferase"/>
</dbReference>
<keyword evidence="2" id="KW-0808">Transferase</keyword>
<dbReference type="STRING" id="1549858.MC45_00175"/>
<gene>
    <name evidence="2" type="ORF">MC45_00175</name>
</gene>
<feature type="domain" description="N-acetyltransferase" evidence="1">
    <location>
        <begin position="20"/>
        <end position="176"/>
    </location>
</feature>
<accession>A0A097EJX5</accession>
<dbReference type="Gene3D" id="3.40.630.30">
    <property type="match status" value="1"/>
</dbReference>
<evidence type="ECO:0000313" key="3">
    <source>
        <dbReference type="Proteomes" id="UP000033200"/>
    </source>
</evidence>
<dbReference type="KEGG" id="stax:MC45_00175"/>
<dbReference type="HOGENOM" id="CLU_105788_0_0_5"/>
<reference evidence="2 3" key="1">
    <citation type="submission" date="2014-09" db="EMBL/GenBank/DDBJ databases">
        <title>Using Illumina technology Improving SMRT sequencing Genome Assembly by RASTools.</title>
        <authorList>
            <person name="Zhou Y."/>
            <person name="Ma T."/>
            <person name="Liu T."/>
        </authorList>
    </citation>
    <scope>NUCLEOTIDE SEQUENCE [LARGE SCALE GENOMIC DNA]</scope>
    <source>
        <strain evidence="2 3">ATCC 55669</strain>
    </source>
</reference>
<dbReference type="GO" id="GO:0016747">
    <property type="term" value="F:acyltransferase activity, transferring groups other than amino-acyl groups"/>
    <property type="evidence" value="ECO:0007669"/>
    <property type="project" value="InterPro"/>
</dbReference>
<dbReference type="InterPro" id="IPR000182">
    <property type="entry name" value="GNAT_dom"/>
</dbReference>
<organism evidence="2 3">
    <name type="scientific">Sphingomonas taxi</name>
    <dbReference type="NCBI Taxonomy" id="1549858"/>
    <lineage>
        <taxon>Bacteria</taxon>
        <taxon>Pseudomonadati</taxon>
        <taxon>Pseudomonadota</taxon>
        <taxon>Alphaproteobacteria</taxon>
        <taxon>Sphingomonadales</taxon>
        <taxon>Sphingomonadaceae</taxon>
        <taxon>Sphingomonas</taxon>
    </lineage>
</organism>
<dbReference type="Pfam" id="PF00583">
    <property type="entry name" value="Acetyltransf_1"/>
    <property type="match status" value="1"/>
</dbReference>
<dbReference type="Proteomes" id="UP000033200">
    <property type="component" value="Chromosome"/>
</dbReference>
<dbReference type="eggNOG" id="COG0456">
    <property type="taxonomic scope" value="Bacteria"/>
</dbReference>
<protein>
    <submittedName>
        <fullName evidence="2">GCN5 family acetyltransferase</fullName>
    </submittedName>
</protein>
<proteinExistence type="predicted"/>
<evidence type="ECO:0000259" key="1">
    <source>
        <dbReference type="PROSITE" id="PS51186"/>
    </source>
</evidence>
<name>A0A097EJX5_9SPHN</name>
<keyword evidence="3" id="KW-1185">Reference proteome</keyword>
<evidence type="ECO:0000313" key="2">
    <source>
        <dbReference type="EMBL" id="AIT07874.1"/>
    </source>
</evidence>
<dbReference type="SUPFAM" id="SSF55729">
    <property type="entry name" value="Acyl-CoA N-acyltransferases (Nat)"/>
    <property type="match status" value="1"/>
</dbReference>
<dbReference type="EMBL" id="CP009571">
    <property type="protein sequence ID" value="AIT07874.1"/>
    <property type="molecule type" value="Genomic_DNA"/>
</dbReference>